<dbReference type="Pfam" id="PF08030">
    <property type="entry name" value="NAD_binding_6"/>
    <property type="match status" value="1"/>
</dbReference>
<dbReference type="RefSeq" id="XP_024732774.1">
    <property type="nucleotide sequence ID" value="XM_024875415.1"/>
</dbReference>
<dbReference type="InterPro" id="IPR039261">
    <property type="entry name" value="FNR_nucleotide-bd"/>
</dbReference>
<dbReference type="STRING" id="1095630.A0A2J6SYM6"/>
<keyword evidence="5" id="KW-1003">Cell membrane</keyword>
<dbReference type="Proteomes" id="UP000235371">
    <property type="component" value="Unassembled WGS sequence"/>
</dbReference>
<keyword evidence="11 14" id="KW-0472">Membrane</keyword>
<dbReference type="AlphaFoldDB" id="A0A2J6SYM6"/>
<dbReference type="GO" id="GO:0052851">
    <property type="term" value="F:ferric-chelate reductase (NADPH) activity"/>
    <property type="evidence" value="ECO:0007669"/>
    <property type="project" value="UniProtKB-EC"/>
</dbReference>
<feature type="transmembrane region" description="Helical" evidence="14">
    <location>
        <begin position="294"/>
        <end position="310"/>
    </location>
</feature>
<protein>
    <recommendedName>
        <fullName evidence="3">ferric-chelate reductase (NADPH)</fullName>
        <ecNumber evidence="3">1.16.1.9</ecNumber>
    </recommendedName>
</protein>
<dbReference type="InterPro" id="IPR017938">
    <property type="entry name" value="Riboflavin_synthase-like_b-brl"/>
</dbReference>
<dbReference type="InterPro" id="IPR051410">
    <property type="entry name" value="Ferric/Cupric_Reductase"/>
</dbReference>
<dbReference type="GO" id="GO:0006879">
    <property type="term" value="P:intracellular iron ion homeostasis"/>
    <property type="evidence" value="ECO:0007669"/>
    <property type="project" value="TreeGrafter"/>
</dbReference>
<gene>
    <name evidence="16" type="ORF">K444DRAFT_536883</name>
</gene>
<evidence type="ECO:0000256" key="8">
    <source>
        <dbReference type="ARBA" id="ARBA00022989"/>
    </source>
</evidence>
<dbReference type="GO" id="GO:0006826">
    <property type="term" value="P:iron ion transport"/>
    <property type="evidence" value="ECO:0007669"/>
    <property type="project" value="TreeGrafter"/>
</dbReference>
<dbReference type="SFLD" id="SFLDS00052">
    <property type="entry name" value="Ferric_Reductase_Domain"/>
    <property type="match status" value="1"/>
</dbReference>
<feature type="transmembrane region" description="Helical" evidence="14">
    <location>
        <begin position="246"/>
        <end position="263"/>
    </location>
</feature>
<dbReference type="GeneID" id="36583495"/>
<dbReference type="InterPro" id="IPR017927">
    <property type="entry name" value="FAD-bd_FR_type"/>
</dbReference>
<feature type="transmembrane region" description="Helical" evidence="14">
    <location>
        <begin position="168"/>
        <end position="185"/>
    </location>
</feature>
<evidence type="ECO:0000256" key="9">
    <source>
        <dbReference type="ARBA" id="ARBA00023002"/>
    </source>
</evidence>
<dbReference type="Pfam" id="PF01794">
    <property type="entry name" value="Ferric_reduct"/>
    <property type="match status" value="1"/>
</dbReference>
<name>A0A2J6SYM6_9HELO</name>
<evidence type="ECO:0000256" key="4">
    <source>
        <dbReference type="ARBA" id="ARBA00022448"/>
    </source>
</evidence>
<keyword evidence="6 14" id="KW-0812">Transmembrane</keyword>
<dbReference type="GO" id="GO:0015677">
    <property type="term" value="P:copper ion import"/>
    <property type="evidence" value="ECO:0007669"/>
    <property type="project" value="TreeGrafter"/>
</dbReference>
<comment type="catalytic activity">
    <reaction evidence="13">
        <text>2 a Fe(II)-siderophore + NADP(+) + H(+) = 2 a Fe(III)-siderophore + NADPH</text>
        <dbReference type="Rhea" id="RHEA:28795"/>
        <dbReference type="Rhea" id="RHEA-COMP:11342"/>
        <dbReference type="Rhea" id="RHEA-COMP:11344"/>
        <dbReference type="ChEBI" id="CHEBI:15378"/>
        <dbReference type="ChEBI" id="CHEBI:29033"/>
        <dbReference type="ChEBI" id="CHEBI:29034"/>
        <dbReference type="ChEBI" id="CHEBI:57783"/>
        <dbReference type="ChEBI" id="CHEBI:58349"/>
        <dbReference type="EC" id="1.16.1.9"/>
    </reaction>
</comment>
<evidence type="ECO:0000259" key="15">
    <source>
        <dbReference type="PROSITE" id="PS51384"/>
    </source>
</evidence>
<keyword evidence="7" id="KW-0249">Electron transport</keyword>
<proteinExistence type="inferred from homology"/>
<organism evidence="16 17">
    <name type="scientific">Hyaloscypha bicolor E</name>
    <dbReference type="NCBI Taxonomy" id="1095630"/>
    <lineage>
        <taxon>Eukaryota</taxon>
        <taxon>Fungi</taxon>
        <taxon>Dikarya</taxon>
        <taxon>Ascomycota</taxon>
        <taxon>Pezizomycotina</taxon>
        <taxon>Leotiomycetes</taxon>
        <taxon>Helotiales</taxon>
        <taxon>Hyaloscyphaceae</taxon>
        <taxon>Hyaloscypha</taxon>
        <taxon>Hyaloscypha bicolor</taxon>
    </lineage>
</organism>
<dbReference type="InterPro" id="IPR013112">
    <property type="entry name" value="FAD-bd_8"/>
</dbReference>
<dbReference type="GO" id="GO:0005886">
    <property type="term" value="C:plasma membrane"/>
    <property type="evidence" value="ECO:0007669"/>
    <property type="project" value="UniProtKB-SubCell"/>
</dbReference>
<dbReference type="CDD" id="cd06186">
    <property type="entry name" value="NOX_Duox_like_FAD_NADP"/>
    <property type="match status" value="1"/>
</dbReference>
<comment type="similarity">
    <text evidence="2">Belongs to the ferric reductase (FRE) family.</text>
</comment>
<keyword evidence="9" id="KW-0560">Oxidoreductase</keyword>
<dbReference type="Gene3D" id="3.40.50.80">
    <property type="entry name" value="Nucleotide-binding domain of ferredoxin-NADP reductase (FNR) module"/>
    <property type="match status" value="1"/>
</dbReference>
<feature type="transmembrane region" description="Helical" evidence="14">
    <location>
        <begin position="270"/>
        <end position="288"/>
    </location>
</feature>
<evidence type="ECO:0000256" key="2">
    <source>
        <dbReference type="ARBA" id="ARBA00006278"/>
    </source>
</evidence>
<dbReference type="PANTHER" id="PTHR32361">
    <property type="entry name" value="FERRIC/CUPRIC REDUCTASE TRANSMEMBRANE COMPONENT"/>
    <property type="match status" value="1"/>
</dbReference>
<accession>A0A2J6SYM6</accession>
<keyword evidence="4" id="KW-0813">Transport</keyword>
<dbReference type="EMBL" id="KZ613854">
    <property type="protein sequence ID" value="PMD55870.1"/>
    <property type="molecule type" value="Genomic_DNA"/>
</dbReference>
<dbReference type="InterPro" id="IPR013130">
    <property type="entry name" value="Fe3_Rdtase_TM_dom"/>
</dbReference>
<keyword evidence="17" id="KW-1185">Reference proteome</keyword>
<dbReference type="SUPFAM" id="SSF63380">
    <property type="entry name" value="Riboflavin synthase domain-like"/>
    <property type="match status" value="1"/>
</dbReference>
<feature type="transmembrane region" description="Helical" evidence="14">
    <location>
        <begin position="129"/>
        <end position="148"/>
    </location>
</feature>
<dbReference type="EC" id="1.16.1.9" evidence="3"/>
<dbReference type="SUPFAM" id="SSF52343">
    <property type="entry name" value="Ferredoxin reductase-like, C-terminal NADP-linked domain"/>
    <property type="match status" value="1"/>
</dbReference>
<evidence type="ECO:0000256" key="6">
    <source>
        <dbReference type="ARBA" id="ARBA00022692"/>
    </source>
</evidence>
<keyword evidence="12" id="KW-0325">Glycoprotein</keyword>
<evidence type="ECO:0000256" key="5">
    <source>
        <dbReference type="ARBA" id="ARBA00022475"/>
    </source>
</evidence>
<comment type="subcellular location">
    <subcellularLocation>
        <location evidence="1">Cell membrane</location>
        <topology evidence="1">Multi-pass membrane protein</topology>
    </subcellularLocation>
</comment>
<evidence type="ECO:0000256" key="10">
    <source>
        <dbReference type="ARBA" id="ARBA00023065"/>
    </source>
</evidence>
<sequence length="673" mass="73409">MDMGDTMMMGGTPTHSPLNASGIDFSNDTQASMFLGEILDDGVFQVDGNMYARNFWFGICALIAICAFFNVTQKITFKMSDRIRAAAANRLRPATPSNMFSKVFACLTAIGREATYIQYTPKSSKFLKVPPVGTVSLLVVYLAWVLLLEFVNNNVEGAQHYTSLGVRAAWLGVAQVPLLILLAGKNNLIGVVSGVSYERLNVLHRWVSRVLLLLVTLHMLFLHVSWNAYELGPLEYSTDSCIPTGWAVYAILIWMNISTVAPIRNFSYEFFVVQHIITFFGFIIAVMMHLPSTALYSRVYIYIPIGLYLLDRIMRSARYAWNNVRPGRATLTALEGGVTKVCIQSKAIKKWSPGSHVFLSIPKFGIGQSHPATIASVPTSDSGELVFILKGHRGFTSRLHKSATSSSSSLAPTSGKESSAATSTVQISHLALIDGPYGSSHNDFAAFDTVLLVAGSTGATFTLAILLDIAARAQKMKLPVKRIVFLWIVKNTSWTSWISSELTSAAAALRAVGIELCIQVHVTCDDNFTTGEEYQSSLECGCECDKNLGPCCCVNVDEGNDSIREIVDEKGQSVDSKDIQINAKSRSQSSSLKSGKTTRALPCAEFHSGRPDFYELLWSLLENAEGETGVAVCGPLGLNSDVRTTVVRCSDERAVHKGSGAQGVYLHAECFGW</sequence>
<dbReference type="PROSITE" id="PS51384">
    <property type="entry name" value="FAD_FR"/>
    <property type="match status" value="1"/>
</dbReference>
<evidence type="ECO:0000256" key="12">
    <source>
        <dbReference type="ARBA" id="ARBA00023180"/>
    </source>
</evidence>
<evidence type="ECO:0000256" key="11">
    <source>
        <dbReference type="ARBA" id="ARBA00023136"/>
    </source>
</evidence>
<evidence type="ECO:0000256" key="7">
    <source>
        <dbReference type="ARBA" id="ARBA00022982"/>
    </source>
</evidence>
<dbReference type="PANTHER" id="PTHR32361:SF9">
    <property type="entry name" value="FERRIC REDUCTASE TRANSMEMBRANE COMPONENT 3-RELATED"/>
    <property type="match status" value="1"/>
</dbReference>
<dbReference type="OrthoDB" id="3944240at2759"/>
<feature type="domain" description="FAD-binding FR-type" evidence="15">
    <location>
        <begin position="263"/>
        <end position="443"/>
    </location>
</feature>
<evidence type="ECO:0000313" key="17">
    <source>
        <dbReference type="Proteomes" id="UP000235371"/>
    </source>
</evidence>
<evidence type="ECO:0000256" key="1">
    <source>
        <dbReference type="ARBA" id="ARBA00004651"/>
    </source>
</evidence>
<reference evidence="16 17" key="1">
    <citation type="submission" date="2016-04" db="EMBL/GenBank/DDBJ databases">
        <title>A degradative enzymes factory behind the ericoid mycorrhizal symbiosis.</title>
        <authorList>
            <consortium name="DOE Joint Genome Institute"/>
            <person name="Martino E."/>
            <person name="Morin E."/>
            <person name="Grelet G."/>
            <person name="Kuo A."/>
            <person name="Kohler A."/>
            <person name="Daghino S."/>
            <person name="Barry K."/>
            <person name="Choi C."/>
            <person name="Cichocki N."/>
            <person name="Clum A."/>
            <person name="Copeland A."/>
            <person name="Hainaut M."/>
            <person name="Haridas S."/>
            <person name="Labutti K."/>
            <person name="Lindquist E."/>
            <person name="Lipzen A."/>
            <person name="Khouja H.-R."/>
            <person name="Murat C."/>
            <person name="Ohm R."/>
            <person name="Olson A."/>
            <person name="Spatafora J."/>
            <person name="Veneault-Fourrey C."/>
            <person name="Henrissat B."/>
            <person name="Grigoriev I."/>
            <person name="Martin F."/>
            <person name="Perotto S."/>
        </authorList>
    </citation>
    <scope>NUCLEOTIDE SEQUENCE [LARGE SCALE GENOMIC DNA]</scope>
    <source>
        <strain evidence="16 17">E</strain>
    </source>
</reference>
<evidence type="ECO:0000256" key="3">
    <source>
        <dbReference type="ARBA" id="ARBA00012668"/>
    </source>
</evidence>
<dbReference type="InterPro" id="IPR013121">
    <property type="entry name" value="Fe_red_NAD-bd_6"/>
</dbReference>
<keyword evidence="8 14" id="KW-1133">Transmembrane helix</keyword>
<evidence type="ECO:0000313" key="16">
    <source>
        <dbReference type="EMBL" id="PMD55870.1"/>
    </source>
</evidence>
<feature type="transmembrane region" description="Helical" evidence="14">
    <location>
        <begin position="206"/>
        <end position="226"/>
    </location>
</feature>
<evidence type="ECO:0000256" key="14">
    <source>
        <dbReference type="SAM" id="Phobius"/>
    </source>
</evidence>
<dbReference type="InParanoid" id="A0A2J6SYM6"/>
<evidence type="ECO:0000256" key="13">
    <source>
        <dbReference type="ARBA" id="ARBA00048483"/>
    </source>
</evidence>
<dbReference type="SFLD" id="SFLDG01168">
    <property type="entry name" value="Ferric_reductase_subgroup_(FRE"/>
    <property type="match status" value="1"/>
</dbReference>
<keyword evidence="10" id="KW-0406">Ion transport</keyword>
<dbReference type="Pfam" id="PF08022">
    <property type="entry name" value="FAD_binding_8"/>
    <property type="match status" value="1"/>
</dbReference>
<feature type="transmembrane region" description="Helical" evidence="14">
    <location>
        <begin position="55"/>
        <end position="72"/>
    </location>
</feature>